<accession>A0A0C3CVP2</accession>
<dbReference type="HOGENOM" id="CLU_090404_0_1_1"/>
<evidence type="ECO:0000256" key="1">
    <source>
        <dbReference type="ARBA" id="ARBA00004141"/>
    </source>
</evidence>
<dbReference type="OrthoDB" id="73901at2759"/>
<evidence type="ECO:0000256" key="5">
    <source>
        <dbReference type="RuleBase" id="RU367022"/>
    </source>
</evidence>
<comment type="similarity">
    <text evidence="5">Belongs to the copper transporter (Ctr) (TC 1.A.56) family. SLC31A subfamily.</text>
</comment>
<evidence type="ECO:0000313" key="7">
    <source>
        <dbReference type="Proteomes" id="UP000053989"/>
    </source>
</evidence>
<keyword evidence="5" id="KW-0186">Copper</keyword>
<keyword evidence="5" id="KW-0406">Ion transport</keyword>
<evidence type="ECO:0000256" key="4">
    <source>
        <dbReference type="ARBA" id="ARBA00023136"/>
    </source>
</evidence>
<keyword evidence="7" id="KW-1185">Reference proteome</keyword>
<dbReference type="PANTHER" id="PTHR12483:SF27">
    <property type="entry name" value="COPPER TRANSPORT PROTEIN CTR1"/>
    <property type="match status" value="1"/>
</dbReference>
<sequence length="174" mass="19328">MNAWLHFDRGDYLLFHSWRPSSNGAIIAANIAIFTFSILERGLAYWRRFQEHRWRTRARTLVLKNQPASSSTVSAAGGENLEDSREAVIEVPVARPSQPRNAPCAIPRTIPPLIPSHDIPRGIIHAIQSALSYTLMLIVMTFNAGYIISVILGLGVGEIIFGCVERLHDARTAV</sequence>
<dbReference type="STRING" id="1036808.A0A0C3CVP2"/>
<dbReference type="InterPro" id="IPR007274">
    <property type="entry name" value="Cop_transporter"/>
</dbReference>
<evidence type="ECO:0000256" key="3">
    <source>
        <dbReference type="ARBA" id="ARBA00022989"/>
    </source>
</evidence>
<keyword evidence="3 5" id="KW-1133">Transmembrane helix</keyword>
<protein>
    <recommendedName>
        <fullName evidence="5">Copper transport protein</fullName>
    </recommendedName>
</protein>
<dbReference type="EMBL" id="KN822206">
    <property type="protein sequence ID" value="KIM52595.1"/>
    <property type="molecule type" value="Genomic_DNA"/>
</dbReference>
<dbReference type="GO" id="GO:0005886">
    <property type="term" value="C:plasma membrane"/>
    <property type="evidence" value="ECO:0007669"/>
    <property type="project" value="TreeGrafter"/>
</dbReference>
<feature type="transmembrane region" description="Helical" evidence="5">
    <location>
        <begin position="20"/>
        <end position="39"/>
    </location>
</feature>
<dbReference type="Pfam" id="PF04145">
    <property type="entry name" value="Ctr"/>
    <property type="match status" value="1"/>
</dbReference>
<reference evidence="7" key="2">
    <citation type="submission" date="2015-01" db="EMBL/GenBank/DDBJ databases">
        <title>Evolutionary Origins and Diversification of the Mycorrhizal Mutualists.</title>
        <authorList>
            <consortium name="DOE Joint Genome Institute"/>
            <consortium name="Mycorrhizal Genomics Consortium"/>
            <person name="Kohler A."/>
            <person name="Kuo A."/>
            <person name="Nagy L.G."/>
            <person name="Floudas D."/>
            <person name="Copeland A."/>
            <person name="Barry K.W."/>
            <person name="Cichocki N."/>
            <person name="Veneault-Fourrey C."/>
            <person name="LaButti K."/>
            <person name="Lindquist E.A."/>
            <person name="Lipzen A."/>
            <person name="Lundell T."/>
            <person name="Morin E."/>
            <person name="Murat C."/>
            <person name="Riley R."/>
            <person name="Ohm R."/>
            <person name="Sun H."/>
            <person name="Tunlid A."/>
            <person name="Henrissat B."/>
            <person name="Grigoriev I.V."/>
            <person name="Hibbett D.S."/>
            <person name="Martin F."/>
        </authorList>
    </citation>
    <scope>NUCLEOTIDE SEQUENCE [LARGE SCALE GENOMIC DNA]</scope>
    <source>
        <strain evidence="7">Foug A</strain>
    </source>
</reference>
<dbReference type="InParanoid" id="A0A0C3CVP2"/>
<dbReference type="PANTHER" id="PTHR12483">
    <property type="entry name" value="SOLUTE CARRIER FAMILY 31 COPPER TRANSPORTERS"/>
    <property type="match status" value="1"/>
</dbReference>
<organism evidence="6 7">
    <name type="scientific">Scleroderma citrinum Foug A</name>
    <dbReference type="NCBI Taxonomy" id="1036808"/>
    <lineage>
        <taxon>Eukaryota</taxon>
        <taxon>Fungi</taxon>
        <taxon>Dikarya</taxon>
        <taxon>Basidiomycota</taxon>
        <taxon>Agaricomycotina</taxon>
        <taxon>Agaricomycetes</taxon>
        <taxon>Agaricomycetidae</taxon>
        <taxon>Boletales</taxon>
        <taxon>Sclerodermatineae</taxon>
        <taxon>Sclerodermataceae</taxon>
        <taxon>Scleroderma</taxon>
    </lineage>
</organism>
<keyword evidence="5" id="KW-0813">Transport</keyword>
<comment type="subcellular location">
    <subcellularLocation>
        <location evidence="1 5">Membrane</location>
        <topology evidence="1 5">Multi-pass membrane protein</topology>
    </subcellularLocation>
</comment>
<keyword evidence="4 5" id="KW-0472">Membrane</keyword>
<keyword evidence="5" id="KW-0187">Copper transport</keyword>
<gene>
    <name evidence="6" type="ORF">SCLCIDRAFT_140776</name>
</gene>
<name>A0A0C3CVP2_9AGAM</name>
<dbReference type="GO" id="GO:0005375">
    <property type="term" value="F:copper ion transmembrane transporter activity"/>
    <property type="evidence" value="ECO:0007669"/>
    <property type="project" value="UniProtKB-UniRule"/>
</dbReference>
<reference evidence="6 7" key="1">
    <citation type="submission" date="2014-04" db="EMBL/GenBank/DDBJ databases">
        <authorList>
            <consortium name="DOE Joint Genome Institute"/>
            <person name="Kuo A."/>
            <person name="Kohler A."/>
            <person name="Nagy L.G."/>
            <person name="Floudas D."/>
            <person name="Copeland A."/>
            <person name="Barry K.W."/>
            <person name="Cichocki N."/>
            <person name="Veneault-Fourrey C."/>
            <person name="LaButti K."/>
            <person name="Lindquist E.A."/>
            <person name="Lipzen A."/>
            <person name="Lundell T."/>
            <person name="Morin E."/>
            <person name="Murat C."/>
            <person name="Sun H."/>
            <person name="Tunlid A."/>
            <person name="Henrissat B."/>
            <person name="Grigoriev I.V."/>
            <person name="Hibbett D.S."/>
            <person name="Martin F."/>
            <person name="Nordberg H.P."/>
            <person name="Cantor M.N."/>
            <person name="Hua S.X."/>
        </authorList>
    </citation>
    <scope>NUCLEOTIDE SEQUENCE [LARGE SCALE GENOMIC DNA]</scope>
    <source>
        <strain evidence="6 7">Foug A</strain>
    </source>
</reference>
<dbReference type="AlphaFoldDB" id="A0A0C3CVP2"/>
<keyword evidence="2 5" id="KW-0812">Transmembrane</keyword>
<evidence type="ECO:0000313" key="6">
    <source>
        <dbReference type="EMBL" id="KIM52595.1"/>
    </source>
</evidence>
<proteinExistence type="inferred from homology"/>
<evidence type="ECO:0000256" key="2">
    <source>
        <dbReference type="ARBA" id="ARBA00022692"/>
    </source>
</evidence>
<dbReference type="Proteomes" id="UP000053989">
    <property type="component" value="Unassembled WGS sequence"/>
</dbReference>